<feature type="compositionally biased region" description="Low complexity" evidence="8">
    <location>
        <begin position="539"/>
        <end position="553"/>
    </location>
</feature>
<dbReference type="Pfam" id="PF00924">
    <property type="entry name" value="MS_channel_2nd"/>
    <property type="match status" value="1"/>
</dbReference>
<feature type="transmembrane region" description="Helical" evidence="9">
    <location>
        <begin position="20"/>
        <end position="39"/>
    </location>
</feature>
<dbReference type="SUPFAM" id="SSF82861">
    <property type="entry name" value="Mechanosensitive channel protein MscS (YggB), transmembrane region"/>
    <property type="match status" value="1"/>
</dbReference>
<name>A0ABN4DD32_9CORY</name>
<evidence type="ECO:0000256" key="8">
    <source>
        <dbReference type="SAM" id="MobiDB-lite"/>
    </source>
</evidence>
<keyword evidence="4" id="KW-1003">Cell membrane</keyword>
<evidence type="ECO:0000256" key="6">
    <source>
        <dbReference type="ARBA" id="ARBA00022989"/>
    </source>
</evidence>
<feature type="domain" description="Mechanosensitive ion channel MscS" evidence="10">
    <location>
        <begin position="110"/>
        <end position="170"/>
    </location>
</feature>
<feature type="region of interest" description="Disordered" evidence="8">
    <location>
        <begin position="383"/>
        <end position="426"/>
    </location>
</feature>
<dbReference type="InterPro" id="IPR045276">
    <property type="entry name" value="YbiO_bact"/>
</dbReference>
<evidence type="ECO:0000256" key="5">
    <source>
        <dbReference type="ARBA" id="ARBA00022692"/>
    </source>
</evidence>
<dbReference type="RefSeq" id="WP_038605761.1">
    <property type="nucleotide sequence ID" value="NZ_CP008944.1"/>
</dbReference>
<feature type="compositionally biased region" description="Low complexity" evidence="8">
    <location>
        <begin position="341"/>
        <end position="354"/>
    </location>
</feature>
<protein>
    <recommendedName>
        <fullName evidence="10">Mechanosensitive ion channel MscS domain-containing protein</fullName>
    </recommendedName>
</protein>
<dbReference type="InterPro" id="IPR011014">
    <property type="entry name" value="MscS_channel_TM-2"/>
</dbReference>
<keyword evidence="7 9" id="KW-0472">Membrane</keyword>
<evidence type="ECO:0000313" key="12">
    <source>
        <dbReference type="Proteomes" id="UP000028504"/>
    </source>
</evidence>
<organism evidence="11 12">
    <name type="scientific">Corynebacterium atypicum</name>
    <dbReference type="NCBI Taxonomy" id="191610"/>
    <lineage>
        <taxon>Bacteria</taxon>
        <taxon>Bacillati</taxon>
        <taxon>Actinomycetota</taxon>
        <taxon>Actinomycetes</taxon>
        <taxon>Mycobacteriales</taxon>
        <taxon>Corynebacteriaceae</taxon>
        <taxon>Corynebacterium</taxon>
    </lineage>
</organism>
<feature type="region of interest" description="Disordered" evidence="8">
    <location>
        <begin position="457"/>
        <end position="572"/>
    </location>
</feature>
<evidence type="ECO:0000256" key="7">
    <source>
        <dbReference type="ARBA" id="ARBA00023136"/>
    </source>
</evidence>
<dbReference type="SUPFAM" id="SSF50182">
    <property type="entry name" value="Sm-like ribonucleoproteins"/>
    <property type="match status" value="1"/>
</dbReference>
<dbReference type="PANTHER" id="PTHR30460:SF0">
    <property type="entry name" value="MODERATE CONDUCTANCE MECHANOSENSITIVE CHANNEL YBIO"/>
    <property type="match status" value="1"/>
</dbReference>
<dbReference type="InterPro" id="IPR010920">
    <property type="entry name" value="LSM_dom_sf"/>
</dbReference>
<evidence type="ECO:0000256" key="2">
    <source>
        <dbReference type="ARBA" id="ARBA00004236"/>
    </source>
</evidence>
<evidence type="ECO:0000256" key="9">
    <source>
        <dbReference type="SAM" id="Phobius"/>
    </source>
</evidence>
<keyword evidence="6 9" id="KW-1133">Transmembrane helix</keyword>
<dbReference type="InterPro" id="IPR006685">
    <property type="entry name" value="MscS_channel_2nd"/>
</dbReference>
<evidence type="ECO:0000256" key="1">
    <source>
        <dbReference type="ARBA" id="ARBA00004141"/>
    </source>
</evidence>
<comment type="similarity">
    <text evidence="3">Belongs to the MscS (TC 1.A.23) family.</text>
</comment>
<comment type="subcellular location">
    <subcellularLocation>
        <location evidence="2">Cell membrane</location>
    </subcellularLocation>
    <subcellularLocation>
        <location evidence="1">Membrane</location>
        <topology evidence="1">Multi-pass membrane protein</topology>
    </subcellularLocation>
</comment>
<accession>A0ABN4DD32</accession>
<dbReference type="Gene3D" id="1.10.287.1260">
    <property type="match status" value="1"/>
</dbReference>
<feature type="compositionally biased region" description="Low complexity" evidence="8">
    <location>
        <begin position="470"/>
        <end position="506"/>
    </location>
</feature>
<feature type="transmembrane region" description="Helical" evidence="9">
    <location>
        <begin position="94"/>
        <end position="121"/>
    </location>
</feature>
<dbReference type="PANTHER" id="PTHR30460">
    <property type="entry name" value="MODERATE CONDUCTANCE MECHANOSENSITIVE CHANNEL YBIO"/>
    <property type="match status" value="1"/>
</dbReference>
<proteinExistence type="inferred from homology"/>
<reference evidence="11 12" key="1">
    <citation type="submission" date="2014-07" db="EMBL/GenBank/DDBJ databases">
        <title>Complete genome sequence of Corynebacterium atypicum DSM 44849: identifiction of the mycolic acid biosynthesis genes.</title>
        <authorList>
            <person name="Tippelt A."/>
            <person name="Mollmann S."/>
            <person name="Albersmeier A."/>
            <person name="Jaenicke S."/>
            <person name="Ruckert C."/>
            <person name="Tauch A."/>
        </authorList>
    </citation>
    <scope>NUCLEOTIDE SEQUENCE [LARGE SCALE GENOMIC DNA]</scope>
    <source>
        <strain evidence="11 12">R2070</strain>
    </source>
</reference>
<dbReference type="Gene3D" id="2.30.30.60">
    <property type="match status" value="1"/>
</dbReference>
<keyword evidence="5 9" id="KW-0812">Transmembrane</keyword>
<sequence>MPIGYLLYTLWHWIADKGITLALILVIACMVPRVGRFLIREINSRIESTQDEQDSKTSLALTTAAVYIGQLVVYFLLMVAFLSTLGFSLAGAAIPATVVSAAVGLGAQSIIADFLAGFFILTEKQYGINDWVRFEGSGLDKVEGSVISITLRATRIRTLSQETITIPNSTAKVCVNNSQFWSRAVVVMPVPLDHAGSTQETIARATRAAERALAHEDVRCDVLEELVVQPAVDVAPPATVGMPWTMSIRLMVKSNAGSQWAIERAIRTEILDEFWEEYGHPASLTGADYQALSAPSGAEASAGGPRAQGDTAIRPGLAAAGQPTEAFGAPRTASTQPVSDARAAAGNGAHGTAAPQADEALPATEALAGWPQTEVLDAQGRRVGAGTDDDSEHLASDSGDPAAQQIPGSKAAQEPEDKPSGWLSLGGRVRPSTTALGIALAVLLILSALTVQTSESWEGGDGWLAPRNPAPQTATPTTSSPATSVEDDYPAATTTSQTTQSYPTDTAVSSYTRSPEDRSRSTAGETVSSEPTSPEVQEPSATQIPTPSQPTQPGAADSDPGADLGAEHPGLF</sequence>
<gene>
    <name evidence="11" type="ORF">CATYP_06140</name>
</gene>
<feature type="compositionally biased region" description="Polar residues" evidence="8">
    <location>
        <begin position="521"/>
        <end position="535"/>
    </location>
</feature>
<evidence type="ECO:0000256" key="4">
    <source>
        <dbReference type="ARBA" id="ARBA00022475"/>
    </source>
</evidence>
<evidence type="ECO:0000313" key="11">
    <source>
        <dbReference type="EMBL" id="AIG64263.1"/>
    </source>
</evidence>
<evidence type="ECO:0000256" key="3">
    <source>
        <dbReference type="ARBA" id="ARBA00008017"/>
    </source>
</evidence>
<feature type="region of interest" description="Disordered" evidence="8">
    <location>
        <begin position="322"/>
        <end position="356"/>
    </location>
</feature>
<dbReference type="EMBL" id="CP008944">
    <property type="protein sequence ID" value="AIG64263.1"/>
    <property type="molecule type" value="Genomic_DNA"/>
</dbReference>
<evidence type="ECO:0000259" key="10">
    <source>
        <dbReference type="Pfam" id="PF00924"/>
    </source>
</evidence>
<dbReference type="Proteomes" id="UP000028504">
    <property type="component" value="Chromosome"/>
</dbReference>
<keyword evidence="12" id="KW-1185">Reference proteome</keyword>
<dbReference type="InterPro" id="IPR023408">
    <property type="entry name" value="MscS_beta-dom_sf"/>
</dbReference>